<feature type="domain" description="Nudix hydrolase" evidence="3">
    <location>
        <begin position="43"/>
        <end position="171"/>
    </location>
</feature>
<accession>A0A4R9C0H0</accession>
<gene>
    <name evidence="4" type="ORF">EQF91_06940</name>
</gene>
<name>A0A4R9C0H0_9FIRM</name>
<proteinExistence type="predicted"/>
<protein>
    <submittedName>
        <fullName evidence="4">NUDIX domain-containing protein</fullName>
    </submittedName>
</protein>
<keyword evidence="5" id="KW-1185">Reference proteome</keyword>
<dbReference type="Gene3D" id="3.90.79.10">
    <property type="entry name" value="Nucleoside Triphosphate Pyrophosphohydrolase"/>
    <property type="match status" value="1"/>
</dbReference>
<dbReference type="GO" id="GO:0019693">
    <property type="term" value="P:ribose phosphate metabolic process"/>
    <property type="evidence" value="ECO:0007669"/>
    <property type="project" value="TreeGrafter"/>
</dbReference>
<evidence type="ECO:0000259" key="3">
    <source>
        <dbReference type="PROSITE" id="PS51462"/>
    </source>
</evidence>
<dbReference type="AlphaFoldDB" id="A0A4R9C0H0"/>
<dbReference type="Proteomes" id="UP000297454">
    <property type="component" value="Unassembled WGS sequence"/>
</dbReference>
<dbReference type="Pfam" id="PF00293">
    <property type="entry name" value="NUDIX"/>
    <property type="match status" value="1"/>
</dbReference>
<dbReference type="InterPro" id="IPR000086">
    <property type="entry name" value="NUDIX_hydrolase_dom"/>
</dbReference>
<dbReference type="GO" id="GO:0006753">
    <property type="term" value="P:nucleoside phosphate metabolic process"/>
    <property type="evidence" value="ECO:0007669"/>
    <property type="project" value="TreeGrafter"/>
</dbReference>
<comment type="cofactor">
    <cofactor evidence="1">
        <name>Mg(2+)</name>
        <dbReference type="ChEBI" id="CHEBI:18420"/>
    </cofactor>
</comment>
<dbReference type="InterPro" id="IPR015797">
    <property type="entry name" value="NUDIX_hydrolase-like_dom_sf"/>
</dbReference>
<dbReference type="PROSITE" id="PS51462">
    <property type="entry name" value="NUDIX"/>
    <property type="match status" value="1"/>
</dbReference>
<evidence type="ECO:0000256" key="2">
    <source>
        <dbReference type="ARBA" id="ARBA00022801"/>
    </source>
</evidence>
<evidence type="ECO:0000256" key="1">
    <source>
        <dbReference type="ARBA" id="ARBA00001946"/>
    </source>
</evidence>
<dbReference type="GeneID" id="97030891"/>
<dbReference type="RefSeq" id="WP_134710657.1">
    <property type="nucleotide sequence ID" value="NZ_CP119081.1"/>
</dbReference>
<dbReference type="GO" id="GO:0016787">
    <property type="term" value="F:hydrolase activity"/>
    <property type="evidence" value="ECO:0007669"/>
    <property type="project" value="UniProtKB-KW"/>
</dbReference>
<dbReference type="PANTHER" id="PTHR11839:SF18">
    <property type="entry name" value="NUDIX HYDROLASE DOMAIN-CONTAINING PROTEIN"/>
    <property type="match status" value="1"/>
</dbReference>
<dbReference type="CDD" id="cd03424">
    <property type="entry name" value="NUDIX_ADPRase_Nudt5_UGPPase_Nudt14"/>
    <property type="match status" value="1"/>
</dbReference>
<dbReference type="InterPro" id="IPR020084">
    <property type="entry name" value="NUDIX_hydrolase_CS"/>
</dbReference>
<dbReference type="PROSITE" id="PS00893">
    <property type="entry name" value="NUDIX_BOX"/>
    <property type="match status" value="1"/>
</dbReference>
<keyword evidence="2" id="KW-0378">Hydrolase</keyword>
<dbReference type="GO" id="GO:0005829">
    <property type="term" value="C:cytosol"/>
    <property type="evidence" value="ECO:0007669"/>
    <property type="project" value="TreeGrafter"/>
</dbReference>
<dbReference type="SUPFAM" id="SSF55811">
    <property type="entry name" value="Nudix"/>
    <property type="match status" value="1"/>
</dbReference>
<dbReference type="EMBL" id="SCFR01000027">
    <property type="protein sequence ID" value="TFF64919.1"/>
    <property type="molecule type" value="Genomic_DNA"/>
</dbReference>
<reference evidence="4 5" key="1">
    <citation type="submission" date="2019-01" db="EMBL/GenBank/DDBJ databases">
        <title>Draft Genome Sequences of Helcococcus ovis Strains Isolated from the Uterus and Vagina of Dairy Cows with Metritis.</title>
        <authorList>
            <person name="Cunha F."/>
            <person name="Jeon S.J."/>
            <person name="Kutzer P."/>
            <person name="Galvao K.N."/>
        </authorList>
    </citation>
    <scope>NUCLEOTIDE SEQUENCE [LARGE SCALE GENOMIC DNA]</scope>
    <source>
        <strain evidence="4 5">KG-37</strain>
    </source>
</reference>
<evidence type="ECO:0000313" key="5">
    <source>
        <dbReference type="Proteomes" id="UP000297454"/>
    </source>
</evidence>
<comment type="caution">
    <text evidence="4">The sequence shown here is derived from an EMBL/GenBank/DDBJ whole genome shotgun (WGS) entry which is preliminary data.</text>
</comment>
<dbReference type="OrthoDB" id="9806150at2"/>
<organism evidence="4 5">
    <name type="scientific">Helcococcus ovis</name>
    <dbReference type="NCBI Taxonomy" id="72026"/>
    <lineage>
        <taxon>Bacteria</taxon>
        <taxon>Bacillati</taxon>
        <taxon>Bacillota</taxon>
        <taxon>Tissierellia</taxon>
        <taxon>Tissierellales</taxon>
        <taxon>Peptoniphilaceae</taxon>
        <taxon>Helcococcus</taxon>
    </lineage>
</organism>
<evidence type="ECO:0000313" key="4">
    <source>
        <dbReference type="EMBL" id="TFF64919.1"/>
    </source>
</evidence>
<dbReference type="FunFam" id="3.90.79.10:FF:000024">
    <property type="entry name" value="ADP-ribose pyrophosphatase"/>
    <property type="match status" value="1"/>
</dbReference>
<dbReference type="PANTHER" id="PTHR11839">
    <property type="entry name" value="UDP/ADP-SUGAR PYROPHOSPHATASE"/>
    <property type="match status" value="1"/>
</dbReference>
<sequence>MSDNLHIEETIKSEKIYEGRIIKVRVDTVELENRSYAKREIVEHDRGVGIVAINENKEIYLIKQFRKPVEKVIYEIPAGLVEANENLVDAAVREAQEEIGYKPNNMKLIAEAYASPGFTDEIISIFLGTDLVYDKLDLDETEFLEPFKVPLKKAVEMVENFEIVDAKSIIGILYAAREFGI</sequence>